<protein>
    <submittedName>
        <fullName evidence="2">Uncharacterized protein</fullName>
    </submittedName>
</protein>
<keyword evidence="1" id="KW-0812">Transmembrane</keyword>
<dbReference type="AlphaFoldDB" id="A0A2P2Q1S1"/>
<reference evidence="2" key="1">
    <citation type="submission" date="2018-02" db="EMBL/GenBank/DDBJ databases">
        <title>Rhizophora mucronata_Transcriptome.</title>
        <authorList>
            <person name="Meera S.P."/>
            <person name="Sreeshan A."/>
            <person name="Augustine A."/>
        </authorList>
    </citation>
    <scope>NUCLEOTIDE SEQUENCE</scope>
    <source>
        <tissue evidence="2">Leaf</tissue>
    </source>
</reference>
<keyword evidence="1" id="KW-1133">Transmembrane helix</keyword>
<dbReference type="EMBL" id="GGEC01080444">
    <property type="protein sequence ID" value="MBX60928.1"/>
    <property type="molecule type" value="Transcribed_RNA"/>
</dbReference>
<keyword evidence="1" id="KW-0472">Membrane</keyword>
<feature type="transmembrane region" description="Helical" evidence="1">
    <location>
        <begin position="6"/>
        <end position="24"/>
    </location>
</feature>
<organism evidence="2">
    <name type="scientific">Rhizophora mucronata</name>
    <name type="common">Asiatic mangrove</name>
    <dbReference type="NCBI Taxonomy" id="61149"/>
    <lineage>
        <taxon>Eukaryota</taxon>
        <taxon>Viridiplantae</taxon>
        <taxon>Streptophyta</taxon>
        <taxon>Embryophyta</taxon>
        <taxon>Tracheophyta</taxon>
        <taxon>Spermatophyta</taxon>
        <taxon>Magnoliopsida</taxon>
        <taxon>eudicotyledons</taxon>
        <taxon>Gunneridae</taxon>
        <taxon>Pentapetalae</taxon>
        <taxon>rosids</taxon>
        <taxon>fabids</taxon>
        <taxon>Malpighiales</taxon>
        <taxon>Rhizophoraceae</taxon>
        <taxon>Rhizophora</taxon>
    </lineage>
</organism>
<evidence type="ECO:0000313" key="2">
    <source>
        <dbReference type="EMBL" id="MBX60928.1"/>
    </source>
</evidence>
<sequence length="30" mass="3626">MHPLYSPSLSLLYFYQFSYIYFLSKSLEMG</sequence>
<name>A0A2P2Q1S1_RHIMU</name>
<proteinExistence type="predicted"/>
<evidence type="ECO:0000256" key="1">
    <source>
        <dbReference type="SAM" id="Phobius"/>
    </source>
</evidence>
<accession>A0A2P2Q1S1</accession>